<comment type="cofactor">
    <cofactor evidence="10">
        <name>[4Fe-4S] cluster</name>
        <dbReference type="ChEBI" id="CHEBI:49883"/>
    </cofactor>
    <text evidence="10">Binds 1 [4Fe-4S] cluster per subunit. The cluster is coordinated with 3 cysteines and an exchangeable S-adenosyl-L-methionine.</text>
</comment>
<keyword evidence="3 10" id="KW-0949">S-adenosyl-L-methionine</keyword>
<dbReference type="SFLD" id="SFLDG01114">
    <property type="entry name" value="phosphomethylpyrimidine_syntha"/>
    <property type="match status" value="1"/>
</dbReference>
<comment type="pathway">
    <text evidence="10">Cofactor biosynthesis; thiamine diphosphate biosynthesis.</text>
</comment>
<comment type="function">
    <text evidence="1 10">Catalyzes the synthesis of the hydroxymethylpyrimidine phosphate (HMP-P) moiety of thiamine from aminoimidazole ribotide (AIR) in a radical S-adenosyl-L-methionine (SAM)-dependent reaction.</text>
</comment>
<dbReference type="RefSeq" id="WP_308211017.1">
    <property type="nucleotide sequence ID" value="NZ_BAAAVB010000003.1"/>
</dbReference>
<dbReference type="Pfam" id="PF13667">
    <property type="entry name" value="ThiC-associated"/>
    <property type="match status" value="1"/>
</dbReference>
<evidence type="ECO:0000256" key="5">
    <source>
        <dbReference type="ARBA" id="ARBA00022833"/>
    </source>
</evidence>
<evidence type="ECO:0000256" key="2">
    <source>
        <dbReference type="ARBA" id="ARBA00022485"/>
    </source>
</evidence>
<feature type="region of interest" description="Disordered" evidence="11">
    <location>
        <begin position="1"/>
        <end position="26"/>
    </location>
</feature>
<feature type="binding site" evidence="10">
    <location>
        <position position="210"/>
    </location>
    <ligand>
        <name>substrate</name>
    </ligand>
</feature>
<dbReference type="Gene3D" id="6.10.250.620">
    <property type="match status" value="1"/>
</dbReference>
<evidence type="ECO:0000256" key="6">
    <source>
        <dbReference type="ARBA" id="ARBA00022977"/>
    </source>
</evidence>
<keyword evidence="8 10" id="KW-0411">Iron-sulfur</keyword>
<dbReference type="HAMAP" id="MF_00089">
    <property type="entry name" value="ThiC"/>
    <property type="match status" value="1"/>
</dbReference>
<feature type="binding site" evidence="10">
    <location>
        <begin position="307"/>
        <end position="310"/>
    </location>
    <ligand>
        <name>substrate</name>
    </ligand>
</feature>
<keyword evidence="7 10" id="KW-0408">Iron</keyword>
<evidence type="ECO:0000256" key="10">
    <source>
        <dbReference type="HAMAP-Rule" id="MF_00089"/>
    </source>
</evidence>
<dbReference type="InterPro" id="IPR002817">
    <property type="entry name" value="ThiC/BzaA/B"/>
</dbReference>
<evidence type="ECO:0000256" key="11">
    <source>
        <dbReference type="SAM" id="MobiDB-lite"/>
    </source>
</evidence>
<evidence type="ECO:0000256" key="8">
    <source>
        <dbReference type="ARBA" id="ARBA00023014"/>
    </source>
</evidence>
<evidence type="ECO:0000256" key="1">
    <source>
        <dbReference type="ARBA" id="ARBA00003175"/>
    </source>
</evidence>
<feature type="binding site" evidence="10">
    <location>
        <begin position="266"/>
        <end position="268"/>
    </location>
    <ligand>
        <name>substrate</name>
    </ligand>
</feature>
<keyword evidence="6 10" id="KW-0784">Thiamine biosynthesis</keyword>
<accession>A0ABT1IGZ4</accession>
<gene>
    <name evidence="10" type="primary">thiC</name>
    <name evidence="13" type="ORF">LV75_004403</name>
</gene>
<feature type="binding site" evidence="10">
    <location>
        <position position="502"/>
    </location>
    <ligand>
        <name>[4Fe-4S] cluster</name>
        <dbReference type="ChEBI" id="CHEBI:49883"/>
        <note>4Fe-4S-S-AdoMet</note>
    </ligand>
</feature>
<reference evidence="13 14" key="1">
    <citation type="submission" date="2022-06" db="EMBL/GenBank/DDBJ databases">
        <title>Genomic Encyclopedia of Archaeal and Bacterial Type Strains, Phase II (KMG-II): from individual species to whole genera.</title>
        <authorList>
            <person name="Goeker M."/>
        </authorList>
    </citation>
    <scope>NUCLEOTIDE SEQUENCE [LARGE SCALE GENOMIC DNA]</scope>
    <source>
        <strain evidence="13 14">DSM 44255</strain>
    </source>
</reference>
<dbReference type="PANTHER" id="PTHR30557:SF1">
    <property type="entry name" value="PHOSPHOMETHYLPYRIMIDINE SYNTHASE, CHLOROPLASTIC"/>
    <property type="match status" value="1"/>
</dbReference>
<feature type="binding site" evidence="10">
    <location>
        <position position="246"/>
    </location>
    <ligand>
        <name>substrate</name>
    </ligand>
</feature>
<feature type="binding site" evidence="10">
    <location>
        <position position="494"/>
    </location>
    <ligand>
        <name>[4Fe-4S] cluster</name>
        <dbReference type="ChEBI" id="CHEBI:49883"/>
        <note>4Fe-4S-S-AdoMet</note>
    </ligand>
</feature>
<feature type="binding site" evidence="10">
    <location>
        <position position="152"/>
    </location>
    <ligand>
        <name>substrate</name>
    </ligand>
</feature>
<dbReference type="Pfam" id="PF01964">
    <property type="entry name" value="ThiC_Rad_SAM"/>
    <property type="match status" value="1"/>
</dbReference>
<dbReference type="InterPro" id="IPR025747">
    <property type="entry name" value="ThiC-associated_dom"/>
</dbReference>
<name>A0ABT1IGZ4_9PSEU</name>
<dbReference type="SFLD" id="SFLDS00113">
    <property type="entry name" value="Radical_SAM_Phosphomethylpyrim"/>
    <property type="match status" value="1"/>
</dbReference>
<comment type="similarity">
    <text evidence="10">Belongs to the ThiC family.</text>
</comment>
<dbReference type="SFLD" id="SFLDF00407">
    <property type="entry name" value="phosphomethylpyrimidine_syntha"/>
    <property type="match status" value="1"/>
</dbReference>
<dbReference type="EMBL" id="JAMTCO010000010">
    <property type="protein sequence ID" value="MCP2271889.1"/>
    <property type="molecule type" value="Genomic_DNA"/>
</dbReference>
<keyword evidence="4 10" id="KW-0479">Metal-binding</keyword>
<keyword evidence="14" id="KW-1185">Reference proteome</keyword>
<dbReference type="NCBIfam" id="NF009895">
    <property type="entry name" value="PRK13352.1"/>
    <property type="match status" value="1"/>
</dbReference>
<feature type="binding site" evidence="10">
    <location>
        <position position="373"/>
    </location>
    <ligand>
        <name>substrate</name>
    </ligand>
</feature>
<keyword evidence="2 10" id="KW-0004">4Fe-4S</keyword>
<evidence type="ECO:0000256" key="9">
    <source>
        <dbReference type="ARBA" id="ARBA00023239"/>
    </source>
</evidence>
<feature type="binding site" evidence="10">
    <location>
        <position position="414"/>
    </location>
    <ligand>
        <name>Zn(2+)</name>
        <dbReference type="ChEBI" id="CHEBI:29105"/>
    </ligand>
</feature>
<feature type="compositionally biased region" description="Polar residues" evidence="11">
    <location>
        <begin position="11"/>
        <end position="22"/>
    </location>
</feature>
<protein>
    <recommendedName>
        <fullName evidence="10">Phosphomethylpyrimidine synthase</fullName>
        <ecNumber evidence="10">4.1.99.17</ecNumber>
    </recommendedName>
    <alternativeName>
        <fullName evidence="10">Hydroxymethylpyrimidine phosphate synthase</fullName>
        <shortName evidence="10">HMP-P synthase</shortName>
        <shortName evidence="10">HMP-phosphate synthase</shortName>
        <shortName evidence="10">HMPP synthase</shortName>
    </alternativeName>
    <alternativeName>
        <fullName evidence="10">Thiamine biosynthesis protein ThiC</fullName>
    </alternativeName>
</protein>
<evidence type="ECO:0000256" key="3">
    <source>
        <dbReference type="ARBA" id="ARBA00022691"/>
    </source>
</evidence>
<dbReference type="NCBIfam" id="NF006763">
    <property type="entry name" value="PRK09284.1"/>
    <property type="match status" value="1"/>
</dbReference>
<comment type="catalytic activity">
    <reaction evidence="10">
        <text>5-amino-1-(5-phospho-beta-D-ribosyl)imidazole + S-adenosyl-L-methionine = 4-amino-2-methyl-5-(phosphooxymethyl)pyrimidine + CO + 5'-deoxyadenosine + formate + L-methionine + 3 H(+)</text>
        <dbReference type="Rhea" id="RHEA:24840"/>
        <dbReference type="ChEBI" id="CHEBI:15378"/>
        <dbReference type="ChEBI" id="CHEBI:15740"/>
        <dbReference type="ChEBI" id="CHEBI:17245"/>
        <dbReference type="ChEBI" id="CHEBI:17319"/>
        <dbReference type="ChEBI" id="CHEBI:57844"/>
        <dbReference type="ChEBI" id="CHEBI:58354"/>
        <dbReference type="ChEBI" id="CHEBI:59789"/>
        <dbReference type="ChEBI" id="CHEBI:137981"/>
        <dbReference type="EC" id="4.1.99.17"/>
    </reaction>
</comment>
<organism evidence="13 14">
    <name type="scientific">Actinokineospora diospyrosa</name>
    <dbReference type="NCBI Taxonomy" id="103728"/>
    <lineage>
        <taxon>Bacteria</taxon>
        <taxon>Bacillati</taxon>
        <taxon>Actinomycetota</taxon>
        <taxon>Actinomycetes</taxon>
        <taxon>Pseudonocardiales</taxon>
        <taxon>Pseudonocardiaceae</taxon>
        <taxon>Actinokineospora</taxon>
    </lineage>
</organism>
<dbReference type="PANTHER" id="PTHR30557">
    <property type="entry name" value="THIAMINE BIOSYNTHESIS PROTEIN THIC"/>
    <property type="match status" value="1"/>
</dbReference>
<feature type="binding site" evidence="10">
    <location>
        <position position="350"/>
    </location>
    <ligand>
        <name>Zn(2+)</name>
        <dbReference type="ChEBI" id="CHEBI:29105"/>
    </ligand>
</feature>
<feature type="binding site" evidence="10">
    <location>
        <position position="346"/>
    </location>
    <ligand>
        <name>substrate</name>
    </ligand>
</feature>
<dbReference type="Proteomes" id="UP001205185">
    <property type="component" value="Unassembled WGS sequence"/>
</dbReference>
<feature type="binding site" evidence="10">
    <location>
        <position position="497"/>
    </location>
    <ligand>
        <name>[4Fe-4S] cluster</name>
        <dbReference type="ChEBI" id="CHEBI:49883"/>
        <note>4Fe-4S-S-AdoMet</note>
    </ligand>
</feature>
<comment type="caution">
    <text evidence="13">The sequence shown here is derived from an EMBL/GenBank/DDBJ whole genome shotgun (WGS) entry which is preliminary data.</text>
</comment>
<sequence length="550" mass="60274">MTALDDRSVRPTVTTGPISGSTKAYRRTEDGLSIPVRRVQLTNGEHLDLYDTSGPYTDADATIDVHSGLPKLRADWVAERGPVNGAVTQLAYAKAGITTKEMRFCAEREGVSAEFVRAEVAIGRAVIPVNRCHPESEPAIIGKNFHVKINANIGNSAVSSSIEDEVDKLVWATRWGADTVMDLSTGKRIHETREWILRNSPVPIGTVPIYQALEKVDGDPAKLSWEVYRDTVVEQCEQGVDYMTVHAGVLLRYVPLTARRVTGIVSRGGSIMAAWCLAHHKESFLYTNFAELCEILRTYDVTFSLGDGLRPGSIADANDAAQFAELRTLGELTHIARAHDVQVMIEGPGHVPMHKIAENVRLEEELCGEAPFYTLGPLATDIAPGYDHITSAIGAAQIGWLGTAMLCYVTPKEHLGLPNRDDVKTGVITYKIAAHAADLAKGHPRAQERDDALSRARFEFRWTDQFNLALDPDTARAFHDETLPAEPAKTAHFCSMCGPKFCSMKITQDVRKYADEHGLSSVEAIEAGMAAKSDEFTEHGGKVYLPVVDR</sequence>
<proteinExistence type="inferred from homology"/>
<dbReference type="EC" id="4.1.99.17" evidence="10"/>
<evidence type="ECO:0000313" key="14">
    <source>
        <dbReference type="Proteomes" id="UP001205185"/>
    </source>
</evidence>
<evidence type="ECO:0000259" key="12">
    <source>
        <dbReference type="Pfam" id="PF13667"/>
    </source>
</evidence>
<keyword evidence="9 10" id="KW-0456">Lyase</keyword>
<dbReference type="Gene3D" id="3.20.20.540">
    <property type="entry name" value="Radical SAM ThiC family, central domain"/>
    <property type="match status" value="1"/>
</dbReference>
<dbReference type="NCBIfam" id="TIGR00190">
    <property type="entry name" value="thiC"/>
    <property type="match status" value="1"/>
</dbReference>
<feature type="binding site" evidence="10">
    <location>
        <position position="181"/>
    </location>
    <ligand>
        <name>substrate</name>
    </ligand>
</feature>
<dbReference type="InterPro" id="IPR037509">
    <property type="entry name" value="ThiC"/>
</dbReference>
<feature type="domain" description="ThiC-associated" evidence="12">
    <location>
        <begin position="18"/>
        <end position="83"/>
    </location>
</feature>
<evidence type="ECO:0000313" key="13">
    <source>
        <dbReference type="EMBL" id="MCP2271889.1"/>
    </source>
</evidence>
<evidence type="ECO:0000256" key="4">
    <source>
        <dbReference type="ARBA" id="ARBA00022723"/>
    </source>
</evidence>
<dbReference type="InterPro" id="IPR038521">
    <property type="entry name" value="ThiC/Bza_core_dom"/>
</dbReference>
<evidence type="ECO:0000256" key="7">
    <source>
        <dbReference type="ARBA" id="ARBA00023004"/>
    </source>
</evidence>
<keyword evidence="5 10" id="KW-0862">Zinc</keyword>